<dbReference type="Proteomes" id="UP000018949">
    <property type="component" value="Unassembled WGS sequence"/>
</dbReference>
<dbReference type="SUPFAM" id="SSF56349">
    <property type="entry name" value="DNA breaking-rejoining enzymes"/>
    <property type="match status" value="1"/>
</dbReference>
<keyword evidence="2" id="KW-0229">DNA integration</keyword>
<dbReference type="PROSITE" id="PS51898">
    <property type="entry name" value="TYR_RECOMBINASE"/>
    <property type="match status" value="1"/>
</dbReference>
<dbReference type="EMBL" id="BAUW01000017">
    <property type="protein sequence ID" value="GAE45111.1"/>
    <property type="molecule type" value="Genomic_DNA"/>
</dbReference>
<evidence type="ECO:0000313" key="8">
    <source>
        <dbReference type="EMBL" id="GAE45111.1"/>
    </source>
</evidence>
<keyword evidence="4" id="KW-0233">DNA recombination</keyword>
<feature type="domain" description="Tyr recombinase" evidence="6">
    <location>
        <begin position="159"/>
        <end position="355"/>
    </location>
</feature>
<dbReference type="PANTHER" id="PTHR30349">
    <property type="entry name" value="PHAGE INTEGRASE-RELATED"/>
    <property type="match status" value="1"/>
</dbReference>
<dbReference type="PANTHER" id="PTHR30349:SF64">
    <property type="entry name" value="PROPHAGE INTEGRASE INTD-RELATED"/>
    <property type="match status" value="1"/>
</dbReference>
<comment type="similarity">
    <text evidence="1">Belongs to the 'phage' integrase family.</text>
</comment>
<keyword evidence="3 5" id="KW-0238">DNA-binding</keyword>
<protein>
    <submittedName>
        <fullName evidence="8">Site-specific recombinase</fullName>
    </submittedName>
</protein>
<feature type="domain" description="Core-binding (CB)" evidence="7">
    <location>
        <begin position="57"/>
        <end position="138"/>
    </location>
</feature>
<evidence type="ECO:0000313" key="9">
    <source>
        <dbReference type="Proteomes" id="UP000018949"/>
    </source>
</evidence>
<organism evidence="8 9">
    <name type="scientific">Mesobacillus boroniphilus JCM 21738</name>
    <dbReference type="NCBI Taxonomy" id="1294265"/>
    <lineage>
        <taxon>Bacteria</taxon>
        <taxon>Bacillati</taxon>
        <taxon>Bacillota</taxon>
        <taxon>Bacilli</taxon>
        <taxon>Bacillales</taxon>
        <taxon>Bacillaceae</taxon>
        <taxon>Mesobacillus</taxon>
    </lineage>
</organism>
<dbReference type="GO" id="GO:0006310">
    <property type="term" value="P:DNA recombination"/>
    <property type="evidence" value="ECO:0007669"/>
    <property type="project" value="UniProtKB-KW"/>
</dbReference>
<evidence type="ECO:0000259" key="7">
    <source>
        <dbReference type="PROSITE" id="PS51900"/>
    </source>
</evidence>
<dbReference type="RefSeq" id="WP_023615222.1">
    <property type="nucleotide sequence ID" value="NZ_BAUW01000017.1"/>
</dbReference>
<evidence type="ECO:0000259" key="6">
    <source>
        <dbReference type="PROSITE" id="PS51898"/>
    </source>
</evidence>
<dbReference type="Pfam" id="PF00589">
    <property type="entry name" value="Phage_integrase"/>
    <property type="match status" value="1"/>
</dbReference>
<dbReference type="InterPro" id="IPR002104">
    <property type="entry name" value="Integrase_catalytic"/>
</dbReference>
<dbReference type="InterPro" id="IPR011010">
    <property type="entry name" value="DNA_brk_join_enz"/>
</dbReference>
<proteinExistence type="inferred from homology"/>
<dbReference type="Gene3D" id="1.10.443.10">
    <property type="entry name" value="Intergrase catalytic core"/>
    <property type="match status" value="1"/>
</dbReference>
<evidence type="ECO:0000256" key="3">
    <source>
        <dbReference type="ARBA" id="ARBA00023125"/>
    </source>
</evidence>
<dbReference type="Gene3D" id="1.10.150.130">
    <property type="match status" value="1"/>
</dbReference>
<dbReference type="InterPro" id="IPR004107">
    <property type="entry name" value="Integrase_SAM-like_N"/>
</dbReference>
<evidence type="ECO:0000256" key="1">
    <source>
        <dbReference type="ARBA" id="ARBA00008857"/>
    </source>
</evidence>
<evidence type="ECO:0000256" key="5">
    <source>
        <dbReference type="PROSITE-ProRule" id="PRU01248"/>
    </source>
</evidence>
<dbReference type="eggNOG" id="COG0582">
    <property type="taxonomic scope" value="Bacteria"/>
</dbReference>
<name>W4RLB7_9BACI</name>
<evidence type="ECO:0000256" key="2">
    <source>
        <dbReference type="ARBA" id="ARBA00022908"/>
    </source>
</evidence>
<dbReference type="CDD" id="cd01189">
    <property type="entry name" value="INT_ICEBs1_C_like"/>
    <property type="match status" value="1"/>
</dbReference>
<dbReference type="GO" id="GO:0015074">
    <property type="term" value="P:DNA integration"/>
    <property type="evidence" value="ECO:0007669"/>
    <property type="project" value="UniProtKB-KW"/>
</dbReference>
<comment type="caution">
    <text evidence="8">The sequence shown here is derived from an EMBL/GenBank/DDBJ whole genome shotgun (WGS) entry which is preliminary data.</text>
</comment>
<dbReference type="Pfam" id="PF14659">
    <property type="entry name" value="Phage_int_SAM_3"/>
    <property type="match status" value="1"/>
</dbReference>
<dbReference type="InterPro" id="IPR050090">
    <property type="entry name" value="Tyrosine_recombinase_XerCD"/>
</dbReference>
<dbReference type="AlphaFoldDB" id="W4RLB7"/>
<sequence>MNIKKRGDKYTCVIDVGTDGERKQKRITKSTKKEVLAAIHEIKSQVNKGSFIEPSKMTFTDITNKWLEEKENDLRYSTLKTYKQVLKSNILPKLGHLKISKITHGTLTSFVTQMNKEYKKNYVAKHIALLKMIFEYALYHKHIVTNPTIKIVKKEERKTVNSVWSEEEVKSFLEVARTYSYYPAFLIAISCGCRRGEILGMSWDAIDFENGNIYITQTLSSDGKLLEEKAKTEQSIRTIKVPSNVLAELKVLKDEFEVKKNVLKGNYLKYNLVVSSKEGTPINPRNIGRSMDSIIKKAGVPRITFHSLRHAHATLLMQKGVNIKVVSERLGHSKIQTTMDIYTHVPTTLQDEAAEIFGNIIK</sequence>
<keyword evidence="9" id="KW-1185">Reference proteome</keyword>
<dbReference type="GO" id="GO:0003677">
    <property type="term" value="F:DNA binding"/>
    <property type="evidence" value="ECO:0007669"/>
    <property type="project" value="UniProtKB-UniRule"/>
</dbReference>
<dbReference type="InterPro" id="IPR010998">
    <property type="entry name" value="Integrase_recombinase_N"/>
</dbReference>
<dbReference type="InterPro" id="IPR013762">
    <property type="entry name" value="Integrase-like_cat_sf"/>
</dbReference>
<evidence type="ECO:0000256" key="4">
    <source>
        <dbReference type="ARBA" id="ARBA00023172"/>
    </source>
</evidence>
<dbReference type="InterPro" id="IPR044068">
    <property type="entry name" value="CB"/>
</dbReference>
<reference evidence="8 9" key="1">
    <citation type="submission" date="2013-12" db="EMBL/GenBank/DDBJ databases">
        <title>NBRP : Genome information of microbial organism related human and environment.</title>
        <authorList>
            <person name="Hattori M."/>
            <person name="Oshima K."/>
            <person name="Inaba H."/>
            <person name="Suda W."/>
            <person name="Sakamoto M."/>
            <person name="Iino T."/>
            <person name="Kitahara M."/>
            <person name="Oshida Y."/>
            <person name="Iida T."/>
            <person name="Kudo T."/>
            <person name="Itoh T."/>
            <person name="Ahmed I."/>
            <person name="Ohkuma M."/>
        </authorList>
    </citation>
    <scope>NUCLEOTIDE SEQUENCE [LARGE SCALE GENOMIC DNA]</scope>
    <source>
        <strain evidence="8 9">JCM 21738</strain>
    </source>
</reference>
<dbReference type="PROSITE" id="PS51900">
    <property type="entry name" value="CB"/>
    <property type="match status" value="1"/>
</dbReference>
<accession>W4RLB7</accession>
<gene>
    <name evidence="8" type="ORF">JCM21738_1882</name>
</gene>